<gene>
    <name evidence="1" type="ORF">LEP1GSC047_2223</name>
</gene>
<evidence type="ECO:0000313" key="2">
    <source>
        <dbReference type="Proteomes" id="UP000018719"/>
    </source>
</evidence>
<evidence type="ECO:0000313" key="1">
    <source>
        <dbReference type="EMBL" id="EQA38770.1"/>
    </source>
</evidence>
<comment type="caution">
    <text evidence="1">The sequence shown here is derived from an EMBL/GenBank/DDBJ whole genome shotgun (WGS) entry which is preliminary data.</text>
</comment>
<dbReference type="Proteomes" id="UP000018719">
    <property type="component" value="Unassembled WGS sequence"/>
</dbReference>
<organism evidence="1 2">
    <name type="scientific">Leptospira inadai serovar Lyme str. 10</name>
    <dbReference type="NCBI Taxonomy" id="1049790"/>
    <lineage>
        <taxon>Bacteria</taxon>
        <taxon>Pseudomonadati</taxon>
        <taxon>Spirochaetota</taxon>
        <taxon>Spirochaetia</taxon>
        <taxon>Leptospirales</taxon>
        <taxon>Leptospiraceae</taxon>
        <taxon>Leptospira</taxon>
    </lineage>
</organism>
<dbReference type="AlphaFoldDB" id="V6HPH7"/>
<dbReference type="EMBL" id="AHMM02000006">
    <property type="protein sequence ID" value="EQA38770.1"/>
    <property type="molecule type" value="Genomic_DNA"/>
</dbReference>
<name>V6HPH7_9LEPT</name>
<sequence length="37" mass="4528">MKTSRPSELFDPDLTKKFNFRNCFEIYLNRQYDKKPG</sequence>
<protein>
    <submittedName>
        <fullName evidence="1">Uncharacterized protein</fullName>
    </submittedName>
</protein>
<proteinExistence type="predicted"/>
<reference evidence="1 2" key="1">
    <citation type="submission" date="2013-05" db="EMBL/GenBank/DDBJ databases">
        <authorList>
            <person name="Harkins D.M."/>
            <person name="Durkin A.S."/>
            <person name="Brinkac L.M."/>
            <person name="Haft D.H."/>
            <person name="Selengut J.D."/>
            <person name="Sanka R."/>
            <person name="DePew J."/>
            <person name="Purushe J."/>
            <person name="Hartskeerl R.A."/>
            <person name="Ahmed A."/>
            <person name="van der Linden H."/>
            <person name="Goris M.G.A."/>
            <person name="Vinetz J.M."/>
            <person name="Sutton G.G."/>
            <person name="Nierman W.C."/>
            <person name="Fouts D.E."/>
        </authorList>
    </citation>
    <scope>NUCLEOTIDE SEQUENCE [LARGE SCALE GENOMIC DNA]</scope>
    <source>
        <strain evidence="1 2">10</strain>
    </source>
</reference>
<accession>V6HPH7</accession>